<comment type="caution">
    <text evidence="1">The sequence shown here is derived from an EMBL/GenBank/DDBJ whole genome shotgun (WGS) entry which is preliminary data.</text>
</comment>
<reference evidence="1 2" key="1">
    <citation type="submission" date="2016-10" db="EMBL/GenBank/DDBJ databases">
        <authorList>
            <person name="Varghese N."/>
            <person name="Submissions S."/>
        </authorList>
    </citation>
    <scope>NUCLEOTIDE SEQUENCE [LARGE SCALE GENOMIC DNA]</scope>
    <source>
        <strain evidence="1 2">DSM 18839</strain>
    </source>
</reference>
<sequence>MTTDLHHDIGTEFPELKDKIHVLKTENAHFAKLFDAYHEVDREVARIEAEVAPASDAYAEECKKKRLALKDEIFSMLKAG</sequence>
<evidence type="ECO:0008006" key="3">
    <source>
        <dbReference type="Google" id="ProtNLM"/>
    </source>
</evidence>
<protein>
    <recommendedName>
        <fullName evidence="3">GTP-binding protein</fullName>
    </recommendedName>
</protein>
<dbReference type="RefSeq" id="WP_028793805.1">
    <property type="nucleotide sequence ID" value="NZ_FNBW01000002.1"/>
</dbReference>
<dbReference type="InterPro" id="IPR007420">
    <property type="entry name" value="DUF465"/>
</dbReference>
<evidence type="ECO:0000313" key="2">
    <source>
        <dbReference type="Proteomes" id="UP000198615"/>
    </source>
</evidence>
<accession>A0A8G2BF45</accession>
<dbReference type="Pfam" id="PF04325">
    <property type="entry name" value="DUF465"/>
    <property type="match status" value="1"/>
</dbReference>
<dbReference type="EMBL" id="FNBW01000002">
    <property type="protein sequence ID" value="SDF28701.1"/>
    <property type="molecule type" value="Genomic_DNA"/>
</dbReference>
<organism evidence="1 2">
    <name type="scientific">Thalassobaculum litoreum DSM 18839</name>
    <dbReference type="NCBI Taxonomy" id="1123362"/>
    <lineage>
        <taxon>Bacteria</taxon>
        <taxon>Pseudomonadati</taxon>
        <taxon>Pseudomonadota</taxon>
        <taxon>Alphaproteobacteria</taxon>
        <taxon>Rhodospirillales</taxon>
        <taxon>Thalassobaculaceae</taxon>
        <taxon>Thalassobaculum</taxon>
    </lineage>
</organism>
<gene>
    <name evidence="1" type="ORF">SAMN05660686_00899</name>
</gene>
<evidence type="ECO:0000313" key="1">
    <source>
        <dbReference type="EMBL" id="SDF28701.1"/>
    </source>
</evidence>
<dbReference type="InterPro" id="IPR038444">
    <property type="entry name" value="DUF465_sf"/>
</dbReference>
<proteinExistence type="predicted"/>
<dbReference type="OrthoDB" id="1263265at2"/>
<name>A0A8G2BF45_9PROT</name>
<dbReference type="Gene3D" id="6.10.280.50">
    <property type="match status" value="1"/>
</dbReference>
<dbReference type="Proteomes" id="UP000198615">
    <property type="component" value="Unassembled WGS sequence"/>
</dbReference>
<dbReference type="AlphaFoldDB" id="A0A8G2BF45"/>
<keyword evidence="2" id="KW-1185">Reference proteome</keyword>